<accession>A0A815EFI8</accession>
<sequence>MSFKQSRWYYPLKLTKRVTSFRHQLIIEEYQPKTLTRYNQERRQFLATFPMTTLNESSDHASLLLANVSGNQLSTIESTQRSSGIYLHPLNMSLESKTISSYIHDRVEQLFGKISRLYQIDIAILNYNLSRLINIIQVFISNYRLYERSMVLFDHHFQLSHHDQYVRMLNEQELLILLEFFLQIDVDIFYMKVCTFHAIVNGDKVHHHHPSHHPNQTQFFSNEEIFYTKYDFNPCRCPHCILCSSIDKSTSDTYSNLSNVVLFSNGNGHQYQFLNNYLAILNQSANCKTENIVYVLKCMCGEYEYIGSTRYTLHDVLQYHRQHINRLIIEHLLFSHPIHNLCTCSKTQVDKQRANQMRLYQHFARCPVALKLFLQYNSNYWCFVPMKIEESHFDDLSYQTMTTTTTTTTTTTSLNTTTMSSSHQHQNNKSSLEHDKRIENFLFNVPQLPLGYSFSKRQKDEQYEFFRKMNLETYTSCSNLDYYHITIIAVLPDHTSSMVRQMIEILLATHAETKLNSINLLTHDMQQLYNLPYDTTRIWCENLQKNS</sequence>
<name>A0A815EFI8_9BILA</name>
<evidence type="ECO:0000313" key="4">
    <source>
        <dbReference type="Proteomes" id="UP000663854"/>
    </source>
</evidence>
<protein>
    <submittedName>
        <fullName evidence="2">Uncharacterized protein</fullName>
    </submittedName>
</protein>
<dbReference type="EMBL" id="CAJNOH010002807">
    <property type="protein sequence ID" value="CAF1311173.1"/>
    <property type="molecule type" value="Genomic_DNA"/>
</dbReference>
<dbReference type="Proteomes" id="UP000663854">
    <property type="component" value="Unassembled WGS sequence"/>
</dbReference>
<dbReference type="AlphaFoldDB" id="A0A815EFI8"/>
<evidence type="ECO:0000313" key="3">
    <source>
        <dbReference type="EMBL" id="CAF1581272.1"/>
    </source>
</evidence>
<dbReference type="EMBL" id="CAJNOL010004113">
    <property type="protein sequence ID" value="CAF1581272.1"/>
    <property type="molecule type" value="Genomic_DNA"/>
</dbReference>
<feature type="region of interest" description="Disordered" evidence="1">
    <location>
        <begin position="407"/>
        <end position="431"/>
    </location>
</feature>
<dbReference type="Proteomes" id="UP000663870">
    <property type="component" value="Unassembled WGS sequence"/>
</dbReference>
<feature type="compositionally biased region" description="Low complexity" evidence="1">
    <location>
        <begin position="407"/>
        <end position="430"/>
    </location>
</feature>
<organism evidence="2 4">
    <name type="scientific">Rotaria sordida</name>
    <dbReference type="NCBI Taxonomy" id="392033"/>
    <lineage>
        <taxon>Eukaryota</taxon>
        <taxon>Metazoa</taxon>
        <taxon>Spiralia</taxon>
        <taxon>Gnathifera</taxon>
        <taxon>Rotifera</taxon>
        <taxon>Eurotatoria</taxon>
        <taxon>Bdelloidea</taxon>
        <taxon>Philodinida</taxon>
        <taxon>Philodinidae</taxon>
        <taxon>Rotaria</taxon>
    </lineage>
</organism>
<evidence type="ECO:0000313" key="2">
    <source>
        <dbReference type="EMBL" id="CAF1311173.1"/>
    </source>
</evidence>
<proteinExistence type="predicted"/>
<reference evidence="2" key="1">
    <citation type="submission" date="2021-02" db="EMBL/GenBank/DDBJ databases">
        <authorList>
            <person name="Nowell W R."/>
        </authorList>
    </citation>
    <scope>NUCLEOTIDE SEQUENCE</scope>
</reference>
<evidence type="ECO:0000256" key="1">
    <source>
        <dbReference type="SAM" id="MobiDB-lite"/>
    </source>
</evidence>
<gene>
    <name evidence="3" type="ORF">JXQ802_LOCUS46249</name>
    <name evidence="2" type="ORF">PYM288_LOCUS30421</name>
</gene>
<evidence type="ECO:0000313" key="5">
    <source>
        <dbReference type="Proteomes" id="UP000663870"/>
    </source>
</evidence>
<keyword evidence="5" id="KW-1185">Reference proteome</keyword>
<comment type="caution">
    <text evidence="2">The sequence shown here is derived from an EMBL/GenBank/DDBJ whole genome shotgun (WGS) entry which is preliminary data.</text>
</comment>